<protein>
    <submittedName>
        <fullName evidence="1">Uncharacterized protein</fullName>
    </submittedName>
</protein>
<dbReference type="AlphaFoldDB" id="A0AAD7WCS7"/>
<gene>
    <name evidence="1" type="ORF">AAFF_G00085870</name>
</gene>
<evidence type="ECO:0000313" key="1">
    <source>
        <dbReference type="EMBL" id="KAJ8391815.1"/>
    </source>
</evidence>
<comment type="caution">
    <text evidence="1">The sequence shown here is derived from an EMBL/GenBank/DDBJ whole genome shotgun (WGS) entry which is preliminary data.</text>
</comment>
<sequence>MGDWIGIEAHGEKRRKLSGAGGGVERMMREDRKWQRETETLTLTCDPLGLPGGDMVPGPVFGETERGGGPFGECAVILQVIDRWAVCEAPGSLHTELDTGPCALQTPRPADTRQASGRHLVTKYLGCRCVLGSGTAGGTDLGRLLANRDGGIAIIKILKRREDEEEEECSWNGLSPALKTFDGRRTLSLAHMREFSRRVGSGVAGVSLTAMC</sequence>
<accession>A0AAD7WCS7</accession>
<keyword evidence="2" id="KW-1185">Reference proteome</keyword>
<dbReference type="Proteomes" id="UP001221898">
    <property type="component" value="Unassembled WGS sequence"/>
</dbReference>
<proteinExistence type="predicted"/>
<evidence type="ECO:0000313" key="2">
    <source>
        <dbReference type="Proteomes" id="UP001221898"/>
    </source>
</evidence>
<reference evidence="1" key="1">
    <citation type="journal article" date="2023" name="Science">
        <title>Genome structures resolve the early diversification of teleost fishes.</title>
        <authorList>
            <person name="Parey E."/>
            <person name="Louis A."/>
            <person name="Montfort J."/>
            <person name="Bouchez O."/>
            <person name="Roques C."/>
            <person name="Iampietro C."/>
            <person name="Lluch J."/>
            <person name="Castinel A."/>
            <person name="Donnadieu C."/>
            <person name="Desvignes T."/>
            <person name="Floi Bucao C."/>
            <person name="Jouanno E."/>
            <person name="Wen M."/>
            <person name="Mejri S."/>
            <person name="Dirks R."/>
            <person name="Jansen H."/>
            <person name="Henkel C."/>
            <person name="Chen W.J."/>
            <person name="Zahm M."/>
            <person name="Cabau C."/>
            <person name="Klopp C."/>
            <person name="Thompson A.W."/>
            <person name="Robinson-Rechavi M."/>
            <person name="Braasch I."/>
            <person name="Lecointre G."/>
            <person name="Bobe J."/>
            <person name="Postlethwait J.H."/>
            <person name="Berthelot C."/>
            <person name="Roest Crollius H."/>
            <person name="Guiguen Y."/>
        </authorList>
    </citation>
    <scope>NUCLEOTIDE SEQUENCE</scope>
    <source>
        <strain evidence="1">NC1722</strain>
    </source>
</reference>
<name>A0AAD7WCS7_9TELE</name>
<dbReference type="EMBL" id="JAINUG010000153">
    <property type="protein sequence ID" value="KAJ8391815.1"/>
    <property type="molecule type" value="Genomic_DNA"/>
</dbReference>
<organism evidence="1 2">
    <name type="scientific">Aldrovandia affinis</name>
    <dbReference type="NCBI Taxonomy" id="143900"/>
    <lineage>
        <taxon>Eukaryota</taxon>
        <taxon>Metazoa</taxon>
        <taxon>Chordata</taxon>
        <taxon>Craniata</taxon>
        <taxon>Vertebrata</taxon>
        <taxon>Euteleostomi</taxon>
        <taxon>Actinopterygii</taxon>
        <taxon>Neopterygii</taxon>
        <taxon>Teleostei</taxon>
        <taxon>Notacanthiformes</taxon>
        <taxon>Halosauridae</taxon>
        <taxon>Aldrovandia</taxon>
    </lineage>
</organism>